<comment type="caution">
    <text evidence="8">The sequence shown here is derived from an EMBL/GenBank/DDBJ whole genome shotgun (WGS) entry which is preliminary data.</text>
</comment>
<feature type="transmembrane region" description="Helical" evidence="6">
    <location>
        <begin position="375"/>
        <end position="395"/>
    </location>
</feature>
<dbReference type="SUPFAM" id="SSF103473">
    <property type="entry name" value="MFS general substrate transporter"/>
    <property type="match status" value="1"/>
</dbReference>
<dbReference type="GO" id="GO:0022857">
    <property type="term" value="F:transmembrane transporter activity"/>
    <property type="evidence" value="ECO:0007669"/>
    <property type="project" value="InterPro"/>
</dbReference>
<gene>
    <name evidence="8" type="ORF">GM50_10080</name>
</gene>
<evidence type="ECO:0000259" key="7">
    <source>
        <dbReference type="PROSITE" id="PS50850"/>
    </source>
</evidence>
<evidence type="ECO:0000256" key="3">
    <source>
        <dbReference type="ARBA" id="ARBA00022692"/>
    </source>
</evidence>
<dbReference type="PROSITE" id="PS50850">
    <property type="entry name" value="MFS"/>
    <property type="match status" value="1"/>
</dbReference>
<dbReference type="InterPro" id="IPR020846">
    <property type="entry name" value="MFS_dom"/>
</dbReference>
<dbReference type="InterPro" id="IPR036259">
    <property type="entry name" value="MFS_trans_sf"/>
</dbReference>
<sequence>MKSSKAKTKLGASYWKLWSATTVSNLGDGIVSIAYPWLASAVTRSPLLIALSAVVSRLPWLIFTLHAGVITDRFNRKRIIVAMDSVRGLLTIAVGIFVYLERDSLPSLNELTSLTDLETNYSLYAVILVTAFLFGLAEVLRDNSAQTLMPAVVEDKDLEKANGRMWSAESLTNSFIGPPLGSFIIAIAIFLPFFVDAVTFFFAAALIASMKPTVKSFSPEAKAGPINFKAEIKEGFSWLWSHTLLRPMAIILGLINGIAALTAAVFILFAQEVLNTTVFVFAVLGTAAAVGGILGGLLGPKVSEKIGSGRSLALALFAMPLCTLLIGFTSQWYIVWTLVALSTFTGVLWNVVTVSLRQSLIPSNLLGRVNSVYRFFAWGTIPVGSLLGGALVAILEGPFGREIAFRSVYFVGATLGFLLFVYAIRVLTTEAIDQARAAGANNQ</sequence>
<evidence type="ECO:0000313" key="8">
    <source>
        <dbReference type="EMBL" id="KGA18009.1"/>
    </source>
</evidence>
<organism evidence="8">
    <name type="scientific">freshwater metagenome</name>
    <dbReference type="NCBI Taxonomy" id="449393"/>
    <lineage>
        <taxon>unclassified sequences</taxon>
        <taxon>metagenomes</taxon>
        <taxon>ecological metagenomes</taxon>
    </lineage>
</organism>
<dbReference type="GO" id="GO:0005886">
    <property type="term" value="C:plasma membrane"/>
    <property type="evidence" value="ECO:0007669"/>
    <property type="project" value="UniProtKB-SubCell"/>
</dbReference>
<keyword evidence="3 6" id="KW-0812">Transmembrane</keyword>
<evidence type="ECO:0000256" key="2">
    <source>
        <dbReference type="ARBA" id="ARBA00022475"/>
    </source>
</evidence>
<name>A0A094Q7F1_9ZZZZ</name>
<keyword evidence="2" id="KW-1003">Cell membrane</keyword>
<feature type="transmembrane region" description="Helical" evidence="6">
    <location>
        <begin position="249"/>
        <end position="270"/>
    </location>
</feature>
<feature type="transmembrane region" description="Helical" evidence="6">
    <location>
        <begin position="334"/>
        <end position="354"/>
    </location>
</feature>
<comment type="subcellular location">
    <subcellularLocation>
        <location evidence="1">Cell membrane</location>
        <topology evidence="1">Multi-pass membrane protein</topology>
    </subcellularLocation>
</comment>
<dbReference type="PANTHER" id="PTHR23513:SF6">
    <property type="entry name" value="MAJOR FACILITATOR SUPERFAMILY ASSOCIATED DOMAIN-CONTAINING PROTEIN"/>
    <property type="match status" value="1"/>
</dbReference>
<feature type="transmembrane region" description="Helical" evidence="6">
    <location>
        <begin position="276"/>
        <end position="299"/>
    </location>
</feature>
<keyword evidence="4 6" id="KW-1133">Transmembrane helix</keyword>
<proteinExistence type="predicted"/>
<feature type="transmembrane region" description="Helical" evidence="6">
    <location>
        <begin position="407"/>
        <end position="427"/>
    </location>
</feature>
<keyword evidence="5 6" id="KW-0472">Membrane</keyword>
<accession>A0A094Q7F1</accession>
<feature type="domain" description="Major facilitator superfamily (MFS) profile" evidence="7">
    <location>
        <begin position="13"/>
        <end position="431"/>
    </location>
</feature>
<feature type="transmembrane region" description="Helical" evidence="6">
    <location>
        <begin position="47"/>
        <end position="67"/>
    </location>
</feature>
<feature type="transmembrane region" description="Helical" evidence="6">
    <location>
        <begin position="311"/>
        <end position="328"/>
    </location>
</feature>
<dbReference type="Pfam" id="PF07690">
    <property type="entry name" value="MFS_1"/>
    <property type="match status" value="1"/>
</dbReference>
<evidence type="ECO:0000256" key="4">
    <source>
        <dbReference type="ARBA" id="ARBA00022989"/>
    </source>
</evidence>
<dbReference type="PANTHER" id="PTHR23513">
    <property type="entry name" value="INTEGRAL MEMBRANE EFFLUX PROTEIN-RELATED"/>
    <property type="match status" value="1"/>
</dbReference>
<evidence type="ECO:0000256" key="6">
    <source>
        <dbReference type="SAM" id="Phobius"/>
    </source>
</evidence>
<feature type="transmembrane region" description="Helical" evidence="6">
    <location>
        <begin position="183"/>
        <end position="208"/>
    </location>
</feature>
<reference evidence="8" key="1">
    <citation type="submission" date="2014-05" db="EMBL/GenBank/DDBJ databases">
        <title>Key roles for freshwater Actinobacteria revealed by deep metagenomic sequencing.</title>
        <authorList>
            <person name="Ghai R."/>
            <person name="Mizuno C.M."/>
            <person name="Picazo A."/>
            <person name="Camacho A."/>
            <person name="Rodriguez-Valera F."/>
        </authorList>
    </citation>
    <scope>NUCLEOTIDE SEQUENCE</scope>
</reference>
<evidence type="ECO:0000256" key="1">
    <source>
        <dbReference type="ARBA" id="ARBA00004651"/>
    </source>
</evidence>
<evidence type="ECO:0000256" key="5">
    <source>
        <dbReference type="ARBA" id="ARBA00023136"/>
    </source>
</evidence>
<dbReference type="EMBL" id="JNSK01000032">
    <property type="protein sequence ID" value="KGA18009.1"/>
    <property type="molecule type" value="Genomic_DNA"/>
</dbReference>
<dbReference type="Gene3D" id="1.20.1250.20">
    <property type="entry name" value="MFS general substrate transporter like domains"/>
    <property type="match status" value="1"/>
</dbReference>
<dbReference type="CDD" id="cd06173">
    <property type="entry name" value="MFS_MefA_like"/>
    <property type="match status" value="1"/>
</dbReference>
<feature type="transmembrane region" description="Helical" evidence="6">
    <location>
        <begin position="79"/>
        <end position="100"/>
    </location>
</feature>
<feature type="transmembrane region" description="Helical" evidence="6">
    <location>
        <begin position="121"/>
        <end position="140"/>
    </location>
</feature>
<dbReference type="InterPro" id="IPR011701">
    <property type="entry name" value="MFS"/>
</dbReference>
<protein>
    <recommendedName>
        <fullName evidence="7">Major facilitator superfamily (MFS) profile domain-containing protein</fullName>
    </recommendedName>
</protein>
<dbReference type="AlphaFoldDB" id="A0A094Q7F1"/>